<gene>
    <name evidence="1" type="ORF">RDI58_002473</name>
</gene>
<name>A0AAN8YR59_SOLBU</name>
<reference evidence="1 2" key="1">
    <citation type="submission" date="2024-02" db="EMBL/GenBank/DDBJ databases">
        <title>de novo genome assembly of Solanum bulbocastanum strain 11H21.</title>
        <authorList>
            <person name="Hosaka A.J."/>
        </authorList>
    </citation>
    <scope>NUCLEOTIDE SEQUENCE [LARGE SCALE GENOMIC DNA]</scope>
    <source>
        <tissue evidence="1">Young leaves</tissue>
    </source>
</reference>
<proteinExistence type="predicted"/>
<organism evidence="1 2">
    <name type="scientific">Solanum bulbocastanum</name>
    <name type="common">Wild potato</name>
    <dbReference type="NCBI Taxonomy" id="147425"/>
    <lineage>
        <taxon>Eukaryota</taxon>
        <taxon>Viridiplantae</taxon>
        <taxon>Streptophyta</taxon>
        <taxon>Embryophyta</taxon>
        <taxon>Tracheophyta</taxon>
        <taxon>Spermatophyta</taxon>
        <taxon>Magnoliopsida</taxon>
        <taxon>eudicotyledons</taxon>
        <taxon>Gunneridae</taxon>
        <taxon>Pentapetalae</taxon>
        <taxon>asterids</taxon>
        <taxon>lamiids</taxon>
        <taxon>Solanales</taxon>
        <taxon>Solanaceae</taxon>
        <taxon>Solanoideae</taxon>
        <taxon>Solaneae</taxon>
        <taxon>Solanum</taxon>
    </lineage>
</organism>
<sequence>MKITTPFWYRNINRCCHPFKQYHTMLSVSPPWSAKNCCWSAFSSHNLWAKSDREDAKLIFVQCPITIQVSFSHHSQSIFSAHSLHSQNPEFFCKLDGVINLIVGQPVAGILHIAP</sequence>
<protein>
    <submittedName>
        <fullName evidence="1">Uncharacterized protein</fullName>
    </submittedName>
</protein>
<evidence type="ECO:0000313" key="2">
    <source>
        <dbReference type="Proteomes" id="UP001371456"/>
    </source>
</evidence>
<dbReference type="AlphaFoldDB" id="A0AAN8YR59"/>
<dbReference type="EMBL" id="JBANQN010000001">
    <property type="protein sequence ID" value="KAK6804689.1"/>
    <property type="molecule type" value="Genomic_DNA"/>
</dbReference>
<accession>A0AAN8YR59</accession>
<comment type="caution">
    <text evidence="1">The sequence shown here is derived from an EMBL/GenBank/DDBJ whole genome shotgun (WGS) entry which is preliminary data.</text>
</comment>
<dbReference type="Proteomes" id="UP001371456">
    <property type="component" value="Unassembled WGS sequence"/>
</dbReference>
<keyword evidence="2" id="KW-1185">Reference proteome</keyword>
<evidence type="ECO:0000313" key="1">
    <source>
        <dbReference type="EMBL" id="KAK6804689.1"/>
    </source>
</evidence>